<dbReference type="Gene3D" id="1.20.91.20">
    <property type="entry name" value="Anaphylotoxins (complement system)"/>
    <property type="match status" value="1"/>
</dbReference>
<evidence type="ECO:0000259" key="8">
    <source>
        <dbReference type="PROSITE" id="PS50189"/>
    </source>
</evidence>
<dbReference type="SMART" id="SM01360">
    <property type="entry name" value="A2M"/>
    <property type="match status" value="1"/>
</dbReference>
<evidence type="ECO:0000313" key="10">
    <source>
        <dbReference type="Proteomes" id="UP000472267"/>
    </source>
</evidence>
<dbReference type="InterPro" id="IPR008993">
    <property type="entry name" value="TIMP-like_OB-fold"/>
</dbReference>
<evidence type="ECO:0000313" key="9">
    <source>
        <dbReference type="Ensembl" id="ENSSFAP00005043696.1"/>
    </source>
</evidence>
<dbReference type="SMART" id="SM00643">
    <property type="entry name" value="C345C"/>
    <property type="match status" value="1"/>
</dbReference>
<name>A0A672IPD5_SALFA</name>
<dbReference type="InterPro" id="IPR011625">
    <property type="entry name" value="A2M_N_BRD"/>
</dbReference>
<dbReference type="Gene3D" id="2.20.130.20">
    <property type="match status" value="1"/>
</dbReference>
<evidence type="ECO:0000256" key="2">
    <source>
        <dbReference type="ARBA" id="ARBA00022525"/>
    </source>
</evidence>
<dbReference type="SUPFAM" id="SSF47686">
    <property type="entry name" value="Anaphylotoxins (complement system)"/>
    <property type="match status" value="1"/>
</dbReference>
<keyword evidence="10" id="KW-1185">Reference proteome</keyword>
<dbReference type="Pfam" id="PF07703">
    <property type="entry name" value="A2M_BRD"/>
    <property type="match status" value="1"/>
</dbReference>
<evidence type="ECO:0000256" key="1">
    <source>
        <dbReference type="ARBA" id="ARBA00004613"/>
    </source>
</evidence>
<dbReference type="Gene3D" id="2.20.210.20">
    <property type="match status" value="1"/>
</dbReference>
<dbReference type="Gene3D" id="2.60.40.1930">
    <property type="match status" value="3"/>
</dbReference>
<dbReference type="Proteomes" id="UP000472267">
    <property type="component" value="Chromosome 6"/>
</dbReference>
<dbReference type="FunFam" id="2.60.40.10:FF:000155">
    <property type="entry name" value="complement C3 isoform X1"/>
    <property type="match status" value="1"/>
</dbReference>
<reference evidence="9" key="1">
    <citation type="submission" date="2019-06" db="EMBL/GenBank/DDBJ databases">
        <authorList>
            <consortium name="Wellcome Sanger Institute Data Sharing"/>
        </authorList>
    </citation>
    <scope>NUCLEOTIDE SEQUENCE [LARGE SCALE GENOMIC DNA]</scope>
</reference>
<dbReference type="Gene3D" id="2.60.40.10">
    <property type="entry name" value="Immunoglobulins"/>
    <property type="match status" value="2"/>
</dbReference>
<dbReference type="Gene3D" id="2.60.40.1940">
    <property type="match status" value="1"/>
</dbReference>
<dbReference type="SMART" id="SM01419">
    <property type="entry name" value="Thiol-ester_cl"/>
    <property type="match status" value="1"/>
</dbReference>
<dbReference type="CDD" id="cd00017">
    <property type="entry name" value="ANATO"/>
    <property type="match status" value="1"/>
</dbReference>
<feature type="region of interest" description="Disordered" evidence="5">
    <location>
        <begin position="866"/>
        <end position="889"/>
    </location>
</feature>
<feature type="transmembrane region" description="Helical" evidence="6">
    <location>
        <begin position="1243"/>
        <end position="1265"/>
    </location>
</feature>
<organism evidence="9 10">
    <name type="scientific">Salarias fasciatus</name>
    <name type="common">Jewelled blenny</name>
    <name type="synonym">Blennius fasciatus</name>
    <dbReference type="NCBI Taxonomy" id="181472"/>
    <lineage>
        <taxon>Eukaryota</taxon>
        <taxon>Metazoa</taxon>
        <taxon>Chordata</taxon>
        <taxon>Craniata</taxon>
        <taxon>Vertebrata</taxon>
        <taxon>Euteleostomi</taxon>
        <taxon>Actinopterygii</taxon>
        <taxon>Neopterygii</taxon>
        <taxon>Teleostei</taxon>
        <taxon>Neoteleostei</taxon>
        <taxon>Acanthomorphata</taxon>
        <taxon>Ovalentaria</taxon>
        <taxon>Blenniimorphae</taxon>
        <taxon>Blenniiformes</taxon>
        <taxon>Blennioidei</taxon>
        <taxon>Blenniidae</taxon>
        <taxon>Salariinae</taxon>
        <taxon>Salarias</taxon>
    </lineage>
</organism>
<dbReference type="InterPro" id="IPR008930">
    <property type="entry name" value="Terpenoid_cyclase/PrenylTrfase"/>
</dbReference>
<dbReference type="InterPro" id="IPR041555">
    <property type="entry name" value="MG3"/>
</dbReference>
<dbReference type="Pfam" id="PF00207">
    <property type="entry name" value="A2M"/>
    <property type="match status" value="1"/>
</dbReference>
<dbReference type="InterPro" id="IPR047565">
    <property type="entry name" value="Alpha-macroglob_thiol-ester_cl"/>
</dbReference>
<dbReference type="PROSITE" id="PS00477">
    <property type="entry name" value="ALPHA_2_MACROGLOBULIN"/>
    <property type="match status" value="1"/>
</dbReference>
<feature type="domain" description="NTR" evidence="8">
    <location>
        <begin position="1393"/>
        <end position="1533"/>
    </location>
</feature>
<keyword evidence="6" id="KW-1133">Transmembrane helix</keyword>
<dbReference type="Gene3D" id="1.50.10.20">
    <property type="match status" value="1"/>
</dbReference>
<dbReference type="InterPro" id="IPR013783">
    <property type="entry name" value="Ig-like_fold"/>
</dbReference>
<dbReference type="GO" id="GO:0005615">
    <property type="term" value="C:extracellular space"/>
    <property type="evidence" value="ECO:0007669"/>
    <property type="project" value="InterPro"/>
</dbReference>
<dbReference type="InterPro" id="IPR001134">
    <property type="entry name" value="Netrin_domain"/>
</dbReference>
<evidence type="ECO:0000259" key="7">
    <source>
        <dbReference type="PROSITE" id="PS01178"/>
    </source>
</evidence>
<dbReference type="Pfam" id="PF07678">
    <property type="entry name" value="TED_complement"/>
    <property type="match status" value="2"/>
</dbReference>
<keyword evidence="4" id="KW-1015">Disulfide bond</keyword>
<keyword evidence="6" id="KW-0812">Transmembrane</keyword>
<reference evidence="9" key="3">
    <citation type="submission" date="2025-09" db="UniProtKB">
        <authorList>
            <consortium name="Ensembl"/>
        </authorList>
    </citation>
    <scope>IDENTIFICATION</scope>
</reference>
<dbReference type="PANTHER" id="PTHR11412:SF81">
    <property type="entry name" value="COMPLEMENT C3"/>
    <property type="match status" value="1"/>
</dbReference>
<proteinExistence type="predicted"/>
<evidence type="ECO:0000256" key="5">
    <source>
        <dbReference type="SAM" id="MobiDB-lite"/>
    </source>
</evidence>
<dbReference type="InterPro" id="IPR009048">
    <property type="entry name" value="A-macroglobulin_rcpt-bd"/>
</dbReference>
<comment type="subcellular location">
    <subcellularLocation>
        <location evidence="1">Secreted</location>
    </subcellularLocation>
</comment>
<dbReference type="InterPro" id="IPR001599">
    <property type="entry name" value="Macroglobln_a2"/>
</dbReference>
<accession>A0A672IPD5</accession>
<keyword evidence="6" id="KW-0472">Membrane</keyword>
<dbReference type="InterPro" id="IPR018933">
    <property type="entry name" value="Netrin_module_non-TIMP"/>
</dbReference>
<reference evidence="9" key="2">
    <citation type="submission" date="2025-08" db="UniProtKB">
        <authorList>
            <consortium name="Ensembl"/>
        </authorList>
    </citation>
    <scope>IDENTIFICATION</scope>
</reference>
<dbReference type="FunFam" id="2.60.40.1940:FF:000001">
    <property type="entry name" value="Complement component C3"/>
    <property type="match status" value="1"/>
</dbReference>
<dbReference type="Gene3D" id="2.60.40.690">
    <property type="entry name" value="Alpha-macroglobulin, receptor-binding domain"/>
    <property type="match status" value="1"/>
</dbReference>
<keyword evidence="3" id="KW-0882">Thioester bond</keyword>
<evidence type="ECO:0000256" key="4">
    <source>
        <dbReference type="ARBA" id="ARBA00023157"/>
    </source>
</evidence>
<dbReference type="PROSITE" id="PS01177">
    <property type="entry name" value="ANAPHYLATOXIN_1"/>
    <property type="match status" value="1"/>
</dbReference>
<dbReference type="Pfam" id="PF17791">
    <property type="entry name" value="MG3"/>
    <property type="match status" value="1"/>
</dbReference>
<dbReference type="Pfam" id="PF01821">
    <property type="entry name" value="ANATO"/>
    <property type="match status" value="1"/>
</dbReference>
<keyword evidence="2" id="KW-0964">Secreted</keyword>
<dbReference type="CDD" id="cd02896">
    <property type="entry name" value="complement_C3_C4_C5"/>
    <property type="match status" value="1"/>
</dbReference>
<dbReference type="Ensembl" id="ENSSFAT00005045247.1">
    <property type="protein sequence ID" value="ENSSFAP00005043696.1"/>
    <property type="gene ID" value="ENSSFAG00005021429.1"/>
</dbReference>
<dbReference type="PANTHER" id="PTHR11412">
    <property type="entry name" value="MACROGLOBULIN / COMPLEMENT"/>
    <property type="match status" value="1"/>
</dbReference>
<evidence type="ECO:0008006" key="11">
    <source>
        <dbReference type="Google" id="ProtNLM"/>
    </source>
</evidence>
<evidence type="ECO:0000256" key="3">
    <source>
        <dbReference type="ARBA" id="ARBA00022966"/>
    </source>
</evidence>
<dbReference type="PROSITE" id="PS01178">
    <property type="entry name" value="ANAPHYLATOXIN_2"/>
    <property type="match status" value="1"/>
</dbReference>
<dbReference type="PROSITE" id="PS50189">
    <property type="entry name" value="NTR"/>
    <property type="match status" value="1"/>
</dbReference>
<dbReference type="InterPro" id="IPR018081">
    <property type="entry name" value="Anaphylatoxin_comp_syst"/>
</dbReference>
<dbReference type="InterPro" id="IPR036595">
    <property type="entry name" value="A-macroglobulin_rcpt-bd_sf"/>
</dbReference>
<gene>
    <name evidence="9" type="primary">LOC115390824</name>
</gene>
<dbReference type="InterPro" id="IPR000020">
    <property type="entry name" value="Anaphylatoxin/fibulin"/>
</dbReference>
<dbReference type="InterPro" id="IPR041425">
    <property type="entry name" value="C3/4/5_MG1"/>
</dbReference>
<dbReference type="Gene3D" id="2.40.50.120">
    <property type="match status" value="1"/>
</dbReference>
<dbReference type="Gene3D" id="6.20.50.160">
    <property type="match status" value="1"/>
</dbReference>
<dbReference type="SUPFAM" id="SSF48239">
    <property type="entry name" value="Terpenoid cyclases/Protein prenyltransferases"/>
    <property type="match status" value="1"/>
</dbReference>
<dbReference type="InterPro" id="IPR019742">
    <property type="entry name" value="MacrogloblnA2_CS"/>
</dbReference>
<dbReference type="Pfam" id="PF07677">
    <property type="entry name" value="A2M_recep"/>
    <property type="match status" value="1"/>
</dbReference>
<protein>
    <recommendedName>
        <fullName evidence="11">Anaphylatoxin-like domain-containing protein</fullName>
    </recommendedName>
</protein>
<dbReference type="SMART" id="SM01361">
    <property type="entry name" value="A2M_recep"/>
    <property type="match status" value="1"/>
</dbReference>
<dbReference type="SMART" id="SM00104">
    <property type="entry name" value="ANATO"/>
    <property type="match status" value="1"/>
</dbReference>
<dbReference type="SMART" id="SM01359">
    <property type="entry name" value="A2M_N_2"/>
    <property type="match status" value="1"/>
</dbReference>
<dbReference type="InterPro" id="IPR011626">
    <property type="entry name" value="Alpha-macroglobulin_TED"/>
</dbReference>
<dbReference type="Pfam" id="PF17790">
    <property type="entry name" value="MG1"/>
    <property type="match status" value="1"/>
</dbReference>
<dbReference type="SUPFAM" id="SSF49410">
    <property type="entry name" value="Alpha-macroglobulin receptor domain"/>
    <property type="match status" value="1"/>
</dbReference>
<dbReference type="InterPro" id="IPR050473">
    <property type="entry name" value="A2M/Complement_sys"/>
</dbReference>
<feature type="domain" description="Anaphylatoxin-like" evidence="7">
    <location>
        <begin position="604"/>
        <end position="639"/>
    </location>
</feature>
<dbReference type="SUPFAM" id="SSF50242">
    <property type="entry name" value="TIMP-like"/>
    <property type="match status" value="1"/>
</dbReference>
<dbReference type="GO" id="GO:0004866">
    <property type="term" value="F:endopeptidase inhibitor activity"/>
    <property type="evidence" value="ECO:0007669"/>
    <property type="project" value="InterPro"/>
</dbReference>
<sequence>SSIVMSAPNLLRVETTENIFVECQDCTGGDIKVQINVMTHPRRDEILDSTSVTLTSANNYQMFGQLAGTKFIKDPNEKQYVYLQAQFDDRLLEKVVLVSFQSGYIFIQTDKTLYTPNSKGKSEIFFPQTPDGIVLQVDPVSLKSGIHSDHYQLPEIVSPGLWKVVARFQSNPQQSYSADFEVKEYVLPSFEVKLKPQDSYFYVDSNDLTVEIKATYLFGKEVDGTAYVVFGVMQDGQKKSFPSSLQRVPVQRGDGKATLKSEHITQVFPNIQELVGDSIFVSVSVLTESGSEMVEAEVRGIQIVTSPYTIHFKKTPRYFKPGMSFDVTVEVLNPDQTPATDVQVVVLPGEVQGITGKNGVARLTVNTQGNIRTLDISARTADPRLPLKRQAEARMTAQSYTTNTARYIHIGKKHIQLYRTILARGQLVKFGRYKTQGQVLISLNVPITEMMLPSFRIVAYYHPSDNEVVSDSVWVDVKDSCMGSLTLQPVRPATSYLPRRMFDLKVTGDPGATVGLVAVDKGVYVLNNKHRLTQKKVWDKVEEHDTGCTPGGGKDSMGVFYDAGLMFESNTASGTPYRQEPKCAAPPAARRKRASTIMELQKECCMDGMSETPLRYSCERRSEYIVDGPACVEAFLDCCREMTTQRADKKEESLKLARSEEDDESYLDSVDIVTRSSFPESWLWTDVELPDNPNSQSEVFHLRLSSSSHPSCCLPSAGICVGEPLEVIVWKEFFIDLRLPYSAVRGEQLEIKAILHNYSPDKITVRVDLTEAQHVCSAASKRGRYRQEVNVGPQTTRSVPFVIIPMKEGEVQIEVKAAVRDSSLSDGILKMLRVVVRDIDTLLLLSTEWEELISCFNKKKKKKKKNQKEVLNSQIPKKDMIPNSPTSTHISVTGREDVAALVENAISGKSMGTLIYQPSGCGEQNMIHMTLPVIATIYLDRTNQWEAVGFQKRDEALQHIKTGYNRELTFRKNDGSFAVWAKRPSSSWLTAYVAKVFAMAHGLVAVQEEHICDAIKYLILNAQQPDGMFREIGTVAHGEMIGTDSDASMTAFNLIAMQESRAICGATVNSLPNSIDKAVAYLENRLEGLTNPYAVAMTSYALANEGKLNREILYKFVSPGAFTLEYNGQIFTHFHSQYFNVYQDLQSFNSHDDARPVVRWFNQQQFVGGGYGSTQSTVMVYQAVSEYWINAKEPEYDLNVDILMPGRAKPDKFNFNRENHYQTRTSKVETHSFIDIHKTRSCLLTFLSCLFFLLFLSYFSIYCVCRYNSKERDATMSILDIGLLTGFTVDKDDLDRLSKGRARTIAKYEMNTVLSERGSLIIYLDKVSHTRPEEISFRIRQTLKVGVLQPAAVSVYEYYNETQCVKFYHPERKAGQLLRLCRNDECTCAEENCSMQKMGKISNDERTAKICEATLTSKIEFGKKPSDLSTDSYTMRILDVIKEGNTDIGPMGKLRTFLSYQHCREALGLQKGKTYLIMGSSPLIPVYLAHCFSVFRFQYVLGERTWVEYWPTRAECQTDEHRPNGIALVLTYI</sequence>
<evidence type="ECO:0000256" key="6">
    <source>
        <dbReference type="SAM" id="Phobius"/>
    </source>
</evidence>
<dbReference type="Pfam" id="PF01759">
    <property type="entry name" value="NTR"/>
    <property type="match status" value="1"/>
</dbReference>